<gene>
    <name evidence="2" type="ORF">ACFSR1_06710</name>
</gene>
<evidence type="ECO:0000313" key="3">
    <source>
        <dbReference type="Proteomes" id="UP001597319"/>
    </source>
</evidence>
<organism evidence="2 3">
    <name type="scientific">Aquimarina rubra</name>
    <dbReference type="NCBI Taxonomy" id="1920033"/>
    <lineage>
        <taxon>Bacteria</taxon>
        <taxon>Pseudomonadati</taxon>
        <taxon>Bacteroidota</taxon>
        <taxon>Flavobacteriia</taxon>
        <taxon>Flavobacteriales</taxon>
        <taxon>Flavobacteriaceae</taxon>
        <taxon>Aquimarina</taxon>
    </lineage>
</organism>
<dbReference type="EMBL" id="JBHULE010000008">
    <property type="protein sequence ID" value="MFD2562357.1"/>
    <property type="molecule type" value="Genomic_DNA"/>
</dbReference>
<dbReference type="InterPro" id="IPR052159">
    <property type="entry name" value="Competence_DNA_uptake"/>
</dbReference>
<evidence type="ECO:0000313" key="2">
    <source>
        <dbReference type="EMBL" id="MFD2562357.1"/>
    </source>
</evidence>
<reference evidence="3" key="1">
    <citation type="journal article" date="2019" name="Int. J. Syst. Evol. Microbiol.">
        <title>The Global Catalogue of Microorganisms (GCM) 10K type strain sequencing project: providing services to taxonomists for standard genome sequencing and annotation.</title>
        <authorList>
            <consortium name="The Broad Institute Genomics Platform"/>
            <consortium name="The Broad Institute Genome Sequencing Center for Infectious Disease"/>
            <person name="Wu L."/>
            <person name="Ma J."/>
        </authorList>
    </citation>
    <scope>NUCLEOTIDE SEQUENCE [LARGE SCALE GENOMIC DNA]</scope>
    <source>
        <strain evidence="3">KCTC 52274</strain>
    </source>
</reference>
<dbReference type="PANTHER" id="PTHR30619">
    <property type="entry name" value="DNA INTERNALIZATION/COMPETENCE PROTEIN COMEC/REC2"/>
    <property type="match status" value="1"/>
</dbReference>
<sequence>MPNPISIELFPAGNGDAILLDFGEALILIDTGYTSTFRDYVKPRLKALHDEGRRLTKFVVTHIDADHISGAIAFIKENGAADNPSVIAIDEVWFNSYRHLNFEDKADGDFEGETPMIDIIGGKESAETEDDIQLVSYEQGTSLGSLLLKHKYNWNTTFDSLAVKADEPLKLKLSNDLYLTLLGPTQSSLNKMANTWYRYLKRIFAGKINQDAFFDDAFEKMMEEMRQAELDAAILDEEMLVSTFGDWVENYTKSWEKEDNSPTNGSSIIFLLEYGGKKMLFLGDAIPSQVEEQLKKLTPEDQLPIQIDALKVSHHGAWKNNSPELIKMIQAKYYLFSSNGRRHRHPNFETIASILNNHPVESHKTLVFNYKQGERLLDVDDDLSKKKYNYDTIWPDVDEWGNGIDGYVKLIIE</sequence>
<feature type="domain" description="Metallo-beta-lactamase" evidence="1">
    <location>
        <begin position="12"/>
        <end position="80"/>
    </location>
</feature>
<proteinExistence type="predicted"/>
<keyword evidence="3" id="KW-1185">Reference proteome</keyword>
<dbReference type="Gene3D" id="3.60.15.10">
    <property type="entry name" value="Ribonuclease Z/Hydroxyacylglutathione hydrolase-like"/>
    <property type="match status" value="1"/>
</dbReference>
<dbReference type="RefSeq" id="WP_378290878.1">
    <property type="nucleotide sequence ID" value="NZ_JBHULE010000008.1"/>
</dbReference>
<dbReference type="InterPro" id="IPR036866">
    <property type="entry name" value="RibonucZ/Hydroxyglut_hydro"/>
</dbReference>
<name>A0ABW5LFT3_9FLAO</name>
<dbReference type="PANTHER" id="PTHR30619:SF1">
    <property type="entry name" value="RECOMBINATION PROTEIN 2"/>
    <property type="match status" value="1"/>
</dbReference>
<dbReference type="Pfam" id="PF00753">
    <property type="entry name" value="Lactamase_B"/>
    <property type="match status" value="1"/>
</dbReference>
<dbReference type="Proteomes" id="UP001597319">
    <property type="component" value="Unassembled WGS sequence"/>
</dbReference>
<evidence type="ECO:0000259" key="1">
    <source>
        <dbReference type="Pfam" id="PF00753"/>
    </source>
</evidence>
<dbReference type="InterPro" id="IPR001279">
    <property type="entry name" value="Metallo-B-lactamas"/>
</dbReference>
<accession>A0ABW5LFT3</accession>
<dbReference type="SUPFAM" id="SSF56281">
    <property type="entry name" value="Metallo-hydrolase/oxidoreductase"/>
    <property type="match status" value="1"/>
</dbReference>
<protein>
    <submittedName>
        <fullName evidence="2">ComEC/Rec2 family competence protein</fullName>
    </submittedName>
</protein>
<comment type="caution">
    <text evidence="2">The sequence shown here is derived from an EMBL/GenBank/DDBJ whole genome shotgun (WGS) entry which is preliminary data.</text>
</comment>